<gene>
    <name evidence="3" type="ORF">EFB08_07685</name>
</gene>
<evidence type="ECO:0000256" key="2">
    <source>
        <dbReference type="RuleBase" id="RU003707"/>
    </source>
</evidence>
<reference evidence="3 4" key="1">
    <citation type="submission" date="2018-11" db="EMBL/GenBank/DDBJ databases">
        <title>Rufibacter latericius sp. nov., isolated from water in Baiyang Lake.</title>
        <authorList>
            <person name="Yang Y."/>
        </authorList>
    </citation>
    <scope>NUCLEOTIDE SEQUENCE [LARGE SCALE GENOMIC DNA]</scope>
    <source>
        <strain evidence="3 4">R-22-1c-1</strain>
    </source>
</reference>
<dbReference type="InterPro" id="IPR051683">
    <property type="entry name" value="Enoyl-CoA_Hydratase/Isomerase"/>
</dbReference>
<evidence type="ECO:0000313" key="3">
    <source>
        <dbReference type="EMBL" id="RNI29359.1"/>
    </source>
</evidence>
<dbReference type="InterPro" id="IPR001753">
    <property type="entry name" value="Enoyl-CoA_hydra/iso"/>
</dbReference>
<evidence type="ECO:0000256" key="1">
    <source>
        <dbReference type="ARBA" id="ARBA00005254"/>
    </source>
</evidence>
<dbReference type="PANTHER" id="PTHR42964">
    <property type="entry name" value="ENOYL-COA HYDRATASE"/>
    <property type="match status" value="1"/>
</dbReference>
<dbReference type="CDD" id="cd06558">
    <property type="entry name" value="crotonase-like"/>
    <property type="match status" value="1"/>
</dbReference>
<keyword evidence="4" id="KW-1185">Reference proteome</keyword>
<name>A0A3M9MV35_9BACT</name>
<proteinExistence type="inferred from homology"/>
<dbReference type="InterPro" id="IPR029045">
    <property type="entry name" value="ClpP/crotonase-like_dom_sf"/>
</dbReference>
<accession>A0A3M9MV35</accession>
<comment type="similarity">
    <text evidence="1 2">Belongs to the enoyl-CoA hydratase/isomerase family.</text>
</comment>
<dbReference type="OrthoDB" id="9775794at2"/>
<comment type="caution">
    <text evidence="3">The sequence shown here is derived from an EMBL/GenBank/DDBJ whole genome shotgun (WGS) entry which is preliminary data.</text>
</comment>
<protein>
    <submittedName>
        <fullName evidence="3">Enoyl-CoA hydratase/isomerase family protein</fullName>
    </submittedName>
</protein>
<dbReference type="Gene3D" id="3.90.226.10">
    <property type="entry name" value="2-enoyl-CoA Hydratase, Chain A, domain 1"/>
    <property type="match status" value="1"/>
</dbReference>
<dbReference type="GO" id="GO:0016853">
    <property type="term" value="F:isomerase activity"/>
    <property type="evidence" value="ECO:0007669"/>
    <property type="project" value="UniProtKB-KW"/>
</dbReference>
<dbReference type="RefSeq" id="WP_123126416.1">
    <property type="nucleotide sequence ID" value="NZ_RJJD01000003.1"/>
</dbReference>
<dbReference type="PROSITE" id="PS00166">
    <property type="entry name" value="ENOYL_COA_HYDRATASE"/>
    <property type="match status" value="1"/>
</dbReference>
<dbReference type="Proteomes" id="UP000272117">
    <property type="component" value="Unassembled WGS sequence"/>
</dbReference>
<organism evidence="3 4">
    <name type="scientific">Rufibacter latericius</name>
    <dbReference type="NCBI Taxonomy" id="2487040"/>
    <lineage>
        <taxon>Bacteria</taxon>
        <taxon>Pseudomonadati</taxon>
        <taxon>Bacteroidota</taxon>
        <taxon>Cytophagia</taxon>
        <taxon>Cytophagales</taxon>
        <taxon>Hymenobacteraceae</taxon>
        <taxon>Rufibacter</taxon>
    </lineage>
</organism>
<dbReference type="AlphaFoldDB" id="A0A3M9MV35"/>
<evidence type="ECO:0000313" key="4">
    <source>
        <dbReference type="Proteomes" id="UP000272117"/>
    </source>
</evidence>
<keyword evidence="3" id="KW-0413">Isomerase</keyword>
<sequence>MEQPQLPTPATLAFRYIHYHRSERVISITLNRPEKRNALNYEMVSELKQAFDAAENDDSCKVVILKASGPVFCAGADMEYLQQLKNNTYTENLEDSTHLMQLFYLIYTLKKVVIAQVNGHAIAGGCGLVTVCDFAYSVPSARLGFTEVKIGFLPAIVKVFLLRKIGEARTKELLLTGDLVPAEKAKSFGLLNEVVPEEELSQCVQELASRLCVQNSGQSMEVTKEMIARVQELPLREALEYAVERNALGRATDDCQLGIQAFLDKQPMTW</sequence>
<dbReference type="InterPro" id="IPR018376">
    <property type="entry name" value="Enoyl-CoA_hyd/isom_CS"/>
</dbReference>
<dbReference type="PANTHER" id="PTHR42964:SF1">
    <property type="entry name" value="POLYKETIDE BIOSYNTHESIS ENOYL-COA HYDRATASE PKSH-RELATED"/>
    <property type="match status" value="1"/>
</dbReference>
<dbReference type="Gene3D" id="1.10.12.10">
    <property type="entry name" value="Lyase 2-enoyl-coa Hydratase, Chain A, domain 2"/>
    <property type="match status" value="1"/>
</dbReference>
<dbReference type="SUPFAM" id="SSF52096">
    <property type="entry name" value="ClpP/crotonase"/>
    <property type="match status" value="1"/>
</dbReference>
<dbReference type="Pfam" id="PF00378">
    <property type="entry name" value="ECH_1"/>
    <property type="match status" value="1"/>
</dbReference>
<dbReference type="GO" id="GO:0008300">
    <property type="term" value="P:isoprenoid catabolic process"/>
    <property type="evidence" value="ECO:0007669"/>
    <property type="project" value="TreeGrafter"/>
</dbReference>
<dbReference type="InterPro" id="IPR014748">
    <property type="entry name" value="Enoyl-CoA_hydra_C"/>
</dbReference>
<dbReference type="EMBL" id="RJJD01000003">
    <property type="protein sequence ID" value="RNI29359.1"/>
    <property type="molecule type" value="Genomic_DNA"/>
</dbReference>